<protein>
    <recommendedName>
        <fullName evidence="4">Secreted protein</fullName>
    </recommendedName>
</protein>
<feature type="signal peptide" evidence="1">
    <location>
        <begin position="1"/>
        <end position="22"/>
    </location>
</feature>
<dbReference type="AlphaFoldDB" id="A0A395RS32"/>
<name>A0A395RS32_FUSSP</name>
<evidence type="ECO:0000313" key="3">
    <source>
        <dbReference type="Proteomes" id="UP000266152"/>
    </source>
</evidence>
<feature type="chain" id="PRO_5017344970" description="Secreted protein" evidence="1">
    <location>
        <begin position="23"/>
        <end position="127"/>
    </location>
</feature>
<evidence type="ECO:0008006" key="4">
    <source>
        <dbReference type="Google" id="ProtNLM"/>
    </source>
</evidence>
<evidence type="ECO:0000256" key="1">
    <source>
        <dbReference type="SAM" id="SignalP"/>
    </source>
</evidence>
<gene>
    <name evidence="2" type="ORF">FSPOR_8934</name>
</gene>
<accession>A0A395RS32</accession>
<organism evidence="2 3">
    <name type="scientific">Fusarium sporotrichioides</name>
    <dbReference type="NCBI Taxonomy" id="5514"/>
    <lineage>
        <taxon>Eukaryota</taxon>
        <taxon>Fungi</taxon>
        <taxon>Dikarya</taxon>
        <taxon>Ascomycota</taxon>
        <taxon>Pezizomycotina</taxon>
        <taxon>Sordariomycetes</taxon>
        <taxon>Hypocreomycetidae</taxon>
        <taxon>Hypocreales</taxon>
        <taxon>Nectriaceae</taxon>
        <taxon>Fusarium</taxon>
    </lineage>
</organism>
<comment type="caution">
    <text evidence="2">The sequence shown here is derived from an EMBL/GenBank/DDBJ whole genome shotgun (WGS) entry which is preliminary data.</text>
</comment>
<keyword evidence="1" id="KW-0732">Signal</keyword>
<sequence>MRISTTFTSILAIALNASMTTAAECGGSGVGSTGIGACTDRNGNYQDRETFCNTLSGQGSWKRTCQHGRNSNKCHFEYQGPGMPQQMCWDAYENIINQCFKAQNGGGYHYGTWSYDGHWFAIDRCSA</sequence>
<reference evidence="2 3" key="1">
    <citation type="journal article" date="2018" name="PLoS Pathog.">
        <title>Evolution of structural diversity of trichothecenes, a family of toxins produced by plant pathogenic and entomopathogenic fungi.</title>
        <authorList>
            <person name="Proctor R.H."/>
            <person name="McCormick S.P."/>
            <person name="Kim H.S."/>
            <person name="Cardoza R.E."/>
            <person name="Stanley A.M."/>
            <person name="Lindo L."/>
            <person name="Kelly A."/>
            <person name="Brown D.W."/>
            <person name="Lee T."/>
            <person name="Vaughan M.M."/>
            <person name="Alexander N.J."/>
            <person name="Busman M."/>
            <person name="Gutierrez S."/>
        </authorList>
    </citation>
    <scope>NUCLEOTIDE SEQUENCE [LARGE SCALE GENOMIC DNA]</scope>
    <source>
        <strain evidence="2 3">NRRL 3299</strain>
    </source>
</reference>
<dbReference type="EMBL" id="PXOF01000138">
    <property type="protein sequence ID" value="RGP62950.1"/>
    <property type="molecule type" value="Genomic_DNA"/>
</dbReference>
<proteinExistence type="predicted"/>
<dbReference type="Proteomes" id="UP000266152">
    <property type="component" value="Unassembled WGS sequence"/>
</dbReference>
<keyword evidence="3" id="KW-1185">Reference proteome</keyword>
<evidence type="ECO:0000313" key="2">
    <source>
        <dbReference type="EMBL" id="RGP62950.1"/>
    </source>
</evidence>